<dbReference type="RefSeq" id="WP_128565223.1">
    <property type="nucleotide sequence ID" value="NZ_BPQH01000029.1"/>
</dbReference>
<organism evidence="1 2">
    <name type="scientific">Methylobacterium crusticola</name>
    <dbReference type="NCBI Taxonomy" id="1697972"/>
    <lineage>
        <taxon>Bacteria</taxon>
        <taxon>Pseudomonadati</taxon>
        <taxon>Pseudomonadota</taxon>
        <taxon>Alphaproteobacteria</taxon>
        <taxon>Hyphomicrobiales</taxon>
        <taxon>Methylobacteriaceae</taxon>
        <taxon>Methylobacterium</taxon>
    </lineage>
</organism>
<accession>A0ABQ4R873</accession>
<dbReference type="PIRSF" id="PIRSF031780">
    <property type="entry name" value="UCP031780"/>
    <property type="match status" value="1"/>
</dbReference>
<reference evidence="1" key="1">
    <citation type="journal article" date="2021" name="Front. Microbiol.">
        <title>Comprehensive Comparative Genomics and Phenotyping of Methylobacterium Species.</title>
        <authorList>
            <person name="Alessa O."/>
            <person name="Ogura Y."/>
            <person name="Fujitani Y."/>
            <person name="Takami H."/>
            <person name="Hayashi T."/>
            <person name="Sahin N."/>
            <person name="Tani A."/>
        </authorList>
    </citation>
    <scope>NUCLEOTIDE SEQUENCE</scope>
    <source>
        <strain evidence="1">KCTC 52305</strain>
    </source>
</reference>
<evidence type="ECO:0000313" key="1">
    <source>
        <dbReference type="EMBL" id="GJD53429.1"/>
    </source>
</evidence>
<sequence length="111" mass="12479">MTTLFDERERAYEAMFALDEELRFIALARRNKRVGAWMCERLALTGDEAAAYIRRLVEAGLGPDRDEVLVARLRAELAGRGAQAEAEALPGLLMRYGAEAAREVRREARPT</sequence>
<proteinExistence type="predicted"/>
<dbReference type="InterPro" id="IPR038293">
    <property type="entry name" value="ATPase_inh_sub_z_sf"/>
</dbReference>
<gene>
    <name evidence="1" type="ORF">OPKNFCMD_6204</name>
</gene>
<dbReference type="Proteomes" id="UP001055167">
    <property type="component" value="Unassembled WGS sequence"/>
</dbReference>
<comment type="caution">
    <text evidence="1">The sequence shown here is derived from an EMBL/GenBank/DDBJ whole genome shotgun (WGS) entry which is preliminary data.</text>
</comment>
<evidence type="ECO:0000313" key="2">
    <source>
        <dbReference type="Proteomes" id="UP001055167"/>
    </source>
</evidence>
<dbReference type="InterPro" id="IPR009945">
    <property type="entry name" value="ATPase_inh_sub_z"/>
</dbReference>
<evidence type="ECO:0008006" key="3">
    <source>
        <dbReference type="Google" id="ProtNLM"/>
    </source>
</evidence>
<reference evidence="1" key="2">
    <citation type="submission" date="2021-08" db="EMBL/GenBank/DDBJ databases">
        <authorList>
            <person name="Tani A."/>
            <person name="Ola A."/>
            <person name="Ogura Y."/>
            <person name="Katsura K."/>
            <person name="Hayashi T."/>
        </authorList>
    </citation>
    <scope>NUCLEOTIDE SEQUENCE</scope>
    <source>
        <strain evidence="1">KCTC 52305</strain>
    </source>
</reference>
<dbReference type="Gene3D" id="1.10.790.20">
    <property type="entry name" value="Domain of unknown function DUF1476"/>
    <property type="match status" value="1"/>
</dbReference>
<protein>
    <recommendedName>
        <fullName evidence="3">DUF1476 domain-containing protein</fullName>
    </recommendedName>
</protein>
<name>A0ABQ4R873_9HYPH</name>
<dbReference type="Pfam" id="PF07345">
    <property type="entry name" value="ATPaseInh_sub_z"/>
    <property type="match status" value="1"/>
</dbReference>
<dbReference type="EMBL" id="BPQH01000029">
    <property type="protein sequence ID" value="GJD53429.1"/>
    <property type="molecule type" value="Genomic_DNA"/>
</dbReference>
<keyword evidence="2" id="KW-1185">Reference proteome</keyword>